<evidence type="ECO:0000313" key="2">
    <source>
        <dbReference type="EMBL" id="KAL0859645.1"/>
    </source>
</evidence>
<gene>
    <name evidence="2" type="ORF">ABMA27_010769</name>
</gene>
<proteinExistence type="predicted"/>
<keyword evidence="1" id="KW-0175">Coiled coil</keyword>
<feature type="coiled-coil region" evidence="1">
    <location>
        <begin position="51"/>
        <end position="78"/>
    </location>
</feature>
<protein>
    <submittedName>
        <fullName evidence="2">Uncharacterized protein</fullName>
    </submittedName>
</protein>
<evidence type="ECO:0000256" key="1">
    <source>
        <dbReference type="SAM" id="Coils"/>
    </source>
</evidence>
<evidence type="ECO:0000313" key="3">
    <source>
        <dbReference type="Proteomes" id="UP001549920"/>
    </source>
</evidence>
<reference evidence="2 3" key="1">
    <citation type="submission" date="2024-06" db="EMBL/GenBank/DDBJ databases">
        <title>A chromosome-level genome assembly of beet webworm, Loxostege sticticalis.</title>
        <authorList>
            <person name="Zhang Y."/>
        </authorList>
    </citation>
    <scope>NUCLEOTIDE SEQUENCE [LARGE SCALE GENOMIC DNA]</scope>
    <source>
        <strain evidence="2">AQ026</strain>
        <tissue evidence="2">Whole body</tissue>
    </source>
</reference>
<sequence>MDQFVTTPSSSDVDLLIEKFSIEVGNSIVEANSETRKLTITSPIKPETSGSNSIDQQITDLENLIKKLQDEITVMCKNADKEVKEYIPVISEETSEVRRDLSNETIILDNECDNIEETKNIRDAMKGKDYEGCFEPGHFNHVYPLMIRDVLLPLDVGNKKLEHSETDGLNKNTDEKIPEKISFIRQEIKDIWDDLPEYTPEEDLEDKIDELQAEISEKMETMMDNNIFEPSDKFEDA</sequence>
<comment type="caution">
    <text evidence="2">The sequence shown here is derived from an EMBL/GenBank/DDBJ whole genome shotgun (WGS) entry which is preliminary data.</text>
</comment>
<name>A0ABR3H4A0_LOXSC</name>
<organism evidence="2 3">
    <name type="scientific">Loxostege sticticalis</name>
    <name type="common">Beet webworm moth</name>
    <dbReference type="NCBI Taxonomy" id="481309"/>
    <lineage>
        <taxon>Eukaryota</taxon>
        <taxon>Metazoa</taxon>
        <taxon>Ecdysozoa</taxon>
        <taxon>Arthropoda</taxon>
        <taxon>Hexapoda</taxon>
        <taxon>Insecta</taxon>
        <taxon>Pterygota</taxon>
        <taxon>Neoptera</taxon>
        <taxon>Endopterygota</taxon>
        <taxon>Lepidoptera</taxon>
        <taxon>Glossata</taxon>
        <taxon>Ditrysia</taxon>
        <taxon>Pyraloidea</taxon>
        <taxon>Crambidae</taxon>
        <taxon>Pyraustinae</taxon>
        <taxon>Loxostege</taxon>
    </lineage>
</organism>
<keyword evidence="3" id="KW-1185">Reference proteome</keyword>
<dbReference type="Proteomes" id="UP001549920">
    <property type="component" value="Unassembled WGS sequence"/>
</dbReference>
<dbReference type="EMBL" id="JBEUOH010000027">
    <property type="protein sequence ID" value="KAL0859645.1"/>
    <property type="molecule type" value="Genomic_DNA"/>
</dbReference>
<accession>A0ABR3H4A0</accession>